<dbReference type="Proteomes" id="UP000007113">
    <property type="component" value="Chromosome"/>
</dbReference>
<dbReference type="InterPro" id="IPR014711">
    <property type="entry name" value="TopoI_cat_a-hlx-sub_euk"/>
</dbReference>
<dbReference type="GO" id="GO:0003677">
    <property type="term" value="F:DNA binding"/>
    <property type="evidence" value="ECO:0007669"/>
    <property type="project" value="UniProtKB-KW"/>
</dbReference>
<keyword evidence="10" id="KW-1185">Reference proteome</keyword>
<dbReference type="Gene3D" id="3.30.66.10">
    <property type="entry name" value="DNA topoisomerase I domain"/>
    <property type="match status" value="1"/>
</dbReference>
<keyword evidence="4" id="KW-0799">Topoisomerase</keyword>
<feature type="domain" description="DNA topoisomerase IB N-terminal" evidence="8">
    <location>
        <begin position="44"/>
        <end position="92"/>
    </location>
</feature>
<keyword evidence="6 9" id="KW-0413">Isomerase</keyword>
<dbReference type="EMBL" id="CP003130">
    <property type="protein sequence ID" value="AEU37228.1"/>
    <property type="molecule type" value="Genomic_DNA"/>
</dbReference>
<dbReference type="STRING" id="682795.AciX8_2925"/>
<dbReference type="AlphaFoldDB" id="G8NQK2"/>
<dbReference type="EC" id="5.6.2.1" evidence="3"/>
<dbReference type="HOGENOM" id="CLU_046978_1_1_0"/>
<comment type="similarity">
    <text evidence="2">Belongs to the type IB topoisomerase family.</text>
</comment>
<sequence>MEPLPAKKQKPEVLADPVESARAAGLRYVSDARPGLQRKQWHHGFRYIDINGSVIHDAETLARIKSLVIPPAWSEVWICPHAKGHLQATGRDARGRKQSLYHPHWREVRDETKYERMLLFGATLPTIRKQVEQDLALPGLPRRKVLATLVRLMETTLIRVGNSEYARQNKSYGLTTLREKHVRVDGSTITFNFQGKSGIHHTVDIHDRRLAKIVQRCQDIPGYELFQYFDHEGMHHTVDSADVNAYLQEITDQPFTAKDFRTWAGTVLSCSLLCGCEVFESETQAKRDVVQAIKAVAAQLGNTPSICRKCYVHPAVLDCYMAGALMEATKRPMKKKLATQYRGLKREEVALVNLLQRQLPRSTA</sequence>
<dbReference type="PROSITE" id="PS52038">
    <property type="entry name" value="TOPO_IB_2"/>
    <property type="match status" value="1"/>
</dbReference>
<dbReference type="SUPFAM" id="SSF56349">
    <property type="entry name" value="DNA breaking-rejoining enzymes"/>
    <property type="match status" value="1"/>
</dbReference>
<evidence type="ECO:0000259" key="8">
    <source>
        <dbReference type="Pfam" id="PF21338"/>
    </source>
</evidence>
<accession>G8NQK2</accession>
<comment type="catalytic activity">
    <reaction evidence="1">
        <text>ATP-independent breakage of single-stranded DNA, followed by passage and rejoining.</text>
        <dbReference type="EC" id="5.6.2.1"/>
    </reaction>
</comment>
<dbReference type="InterPro" id="IPR035447">
    <property type="entry name" value="DNA_topo_I_N_sf"/>
</dbReference>
<keyword evidence="5" id="KW-0238">DNA-binding</keyword>
<dbReference type="GO" id="GO:0003917">
    <property type="term" value="F:DNA topoisomerase type I (single strand cut, ATP-independent) activity"/>
    <property type="evidence" value="ECO:0007669"/>
    <property type="project" value="UniProtKB-EC"/>
</dbReference>
<dbReference type="KEGG" id="gma:AciX8_2925"/>
<dbReference type="Gene3D" id="1.10.132.120">
    <property type="match status" value="1"/>
</dbReference>
<evidence type="ECO:0000313" key="9">
    <source>
        <dbReference type="EMBL" id="AEU37228.1"/>
    </source>
</evidence>
<protein>
    <recommendedName>
        <fullName evidence="3">DNA topoisomerase</fullName>
        <ecNumber evidence="3">5.6.2.1</ecNumber>
    </recommendedName>
</protein>
<feature type="domain" description="DNA topoisomerase I catalytic core eukaryotic-type" evidence="7">
    <location>
        <begin position="104"/>
        <end position="318"/>
    </location>
</feature>
<dbReference type="Pfam" id="PF01028">
    <property type="entry name" value="Topoisom_I"/>
    <property type="match status" value="1"/>
</dbReference>
<proteinExistence type="inferred from homology"/>
<dbReference type="Pfam" id="PF21338">
    <property type="entry name" value="Top1B_N_bact"/>
    <property type="match status" value="1"/>
</dbReference>
<evidence type="ECO:0000256" key="6">
    <source>
        <dbReference type="ARBA" id="ARBA00023235"/>
    </source>
</evidence>
<evidence type="ECO:0000256" key="2">
    <source>
        <dbReference type="ARBA" id="ARBA00006645"/>
    </source>
</evidence>
<organism evidence="9 10">
    <name type="scientific">Granulicella mallensis (strain ATCC BAA-1857 / DSM 23137 / MP5ACTX8)</name>
    <dbReference type="NCBI Taxonomy" id="682795"/>
    <lineage>
        <taxon>Bacteria</taxon>
        <taxon>Pseudomonadati</taxon>
        <taxon>Acidobacteriota</taxon>
        <taxon>Terriglobia</taxon>
        <taxon>Terriglobales</taxon>
        <taxon>Acidobacteriaceae</taxon>
        <taxon>Granulicella</taxon>
    </lineage>
</organism>
<dbReference type="InterPro" id="IPR011010">
    <property type="entry name" value="DNA_brk_join_enz"/>
</dbReference>
<gene>
    <name evidence="9" type="ordered locus">AciX8_2925</name>
</gene>
<evidence type="ECO:0000256" key="1">
    <source>
        <dbReference type="ARBA" id="ARBA00000213"/>
    </source>
</evidence>
<dbReference type="InterPro" id="IPR001631">
    <property type="entry name" value="TopoI"/>
</dbReference>
<name>G8NQK2_GRAMM</name>
<evidence type="ECO:0000256" key="4">
    <source>
        <dbReference type="ARBA" id="ARBA00023029"/>
    </source>
</evidence>
<dbReference type="PRINTS" id="PR00416">
    <property type="entry name" value="EUTPISMRASEI"/>
</dbReference>
<evidence type="ECO:0000256" key="5">
    <source>
        <dbReference type="ARBA" id="ARBA00023125"/>
    </source>
</evidence>
<dbReference type="InterPro" id="IPR049331">
    <property type="entry name" value="Top1B_N_bact"/>
</dbReference>
<evidence type="ECO:0000256" key="3">
    <source>
        <dbReference type="ARBA" id="ARBA00012891"/>
    </source>
</evidence>
<dbReference type="Gene3D" id="3.90.15.10">
    <property type="entry name" value="Topoisomerase I, Chain A, domain 3"/>
    <property type="match status" value="1"/>
</dbReference>
<dbReference type="SUPFAM" id="SSF55869">
    <property type="entry name" value="DNA topoisomerase I domain"/>
    <property type="match status" value="1"/>
</dbReference>
<dbReference type="eggNOG" id="COG3569">
    <property type="taxonomic scope" value="Bacteria"/>
</dbReference>
<dbReference type="GO" id="GO:0006265">
    <property type="term" value="P:DNA topological change"/>
    <property type="evidence" value="ECO:0007669"/>
    <property type="project" value="InterPro"/>
</dbReference>
<reference evidence="9 10" key="1">
    <citation type="submission" date="2011-11" db="EMBL/GenBank/DDBJ databases">
        <title>Complete sequence of Granulicella mallensis MP5ACTX8.</title>
        <authorList>
            <consortium name="US DOE Joint Genome Institute"/>
            <person name="Lucas S."/>
            <person name="Copeland A."/>
            <person name="Lapidus A."/>
            <person name="Cheng J.-F."/>
            <person name="Goodwin L."/>
            <person name="Pitluck S."/>
            <person name="Peters L."/>
            <person name="Lu M."/>
            <person name="Detter J.C."/>
            <person name="Han C."/>
            <person name="Tapia R."/>
            <person name="Land M."/>
            <person name="Hauser L."/>
            <person name="Kyrpides N."/>
            <person name="Ivanova N."/>
            <person name="Mikhailova N."/>
            <person name="Pagani I."/>
            <person name="Rawat S."/>
            <person name="Mannisto M."/>
            <person name="Haggblom M."/>
            <person name="Woyke T."/>
        </authorList>
    </citation>
    <scope>NUCLEOTIDE SEQUENCE [LARGE SCALE GENOMIC DNA]</scope>
    <source>
        <strain evidence="10">ATCC BAA-1857 / DSM 23137 / MP5ACTX8</strain>
    </source>
</reference>
<evidence type="ECO:0000313" key="10">
    <source>
        <dbReference type="Proteomes" id="UP000007113"/>
    </source>
</evidence>
<evidence type="ECO:0000259" key="7">
    <source>
        <dbReference type="Pfam" id="PF01028"/>
    </source>
</evidence>
<dbReference type="InterPro" id="IPR013500">
    <property type="entry name" value="TopoI_cat_euk"/>
</dbReference>